<proteinExistence type="inferred from homology"/>
<dbReference type="Proteomes" id="UP000708148">
    <property type="component" value="Unassembled WGS sequence"/>
</dbReference>
<keyword evidence="3 6" id="KW-0812">Transmembrane</keyword>
<comment type="subcellular location">
    <subcellularLocation>
        <location evidence="1">Membrane</location>
        <topology evidence="1">Multi-pass membrane protein</topology>
    </subcellularLocation>
</comment>
<dbReference type="Gene3D" id="1.20.1540.10">
    <property type="entry name" value="Rhomboid-like"/>
    <property type="match status" value="1"/>
</dbReference>
<name>A0A8S1JAR8_9CHLO</name>
<dbReference type="OrthoDB" id="418595at2759"/>
<feature type="domain" description="Peptidase S54 rhomboid" evidence="7">
    <location>
        <begin position="1"/>
        <end position="121"/>
    </location>
</feature>
<feature type="transmembrane region" description="Helical" evidence="6">
    <location>
        <begin position="43"/>
        <end position="63"/>
    </location>
</feature>
<evidence type="ECO:0000256" key="3">
    <source>
        <dbReference type="ARBA" id="ARBA00022692"/>
    </source>
</evidence>
<dbReference type="InterPro" id="IPR035952">
    <property type="entry name" value="Rhomboid-like_sf"/>
</dbReference>
<accession>A0A8S1JAR8</accession>
<evidence type="ECO:0000313" key="9">
    <source>
        <dbReference type="Proteomes" id="UP000708148"/>
    </source>
</evidence>
<evidence type="ECO:0000313" key="8">
    <source>
        <dbReference type="EMBL" id="CAD7702513.1"/>
    </source>
</evidence>
<dbReference type="EMBL" id="CAJHUC010001859">
    <property type="protein sequence ID" value="CAD7702513.1"/>
    <property type="molecule type" value="Genomic_DNA"/>
</dbReference>
<protein>
    <recommendedName>
        <fullName evidence="7">Peptidase S54 rhomboid domain-containing protein</fullName>
    </recommendedName>
</protein>
<evidence type="ECO:0000256" key="5">
    <source>
        <dbReference type="ARBA" id="ARBA00023136"/>
    </source>
</evidence>
<evidence type="ECO:0000256" key="6">
    <source>
        <dbReference type="SAM" id="Phobius"/>
    </source>
</evidence>
<feature type="transmembrane region" description="Helical" evidence="6">
    <location>
        <begin position="103"/>
        <end position="120"/>
    </location>
</feature>
<feature type="transmembrane region" description="Helical" evidence="6">
    <location>
        <begin position="16"/>
        <end position="36"/>
    </location>
</feature>
<dbReference type="GO" id="GO:0016020">
    <property type="term" value="C:membrane"/>
    <property type="evidence" value="ECO:0007669"/>
    <property type="project" value="UniProtKB-SubCell"/>
</dbReference>
<keyword evidence="5 6" id="KW-0472">Membrane</keyword>
<dbReference type="PANTHER" id="PTHR43066:SF5">
    <property type="entry name" value="RHOMBOID-LIKE PROTEIN 11, CHLOROPLASTIC-RELATED"/>
    <property type="match status" value="1"/>
</dbReference>
<evidence type="ECO:0000256" key="2">
    <source>
        <dbReference type="ARBA" id="ARBA00009045"/>
    </source>
</evidence>
<sequence>MLYVFGKLVEEEEGALGVWTTYIVCALGGSLVSFFVIPDAVSLGASAAVFGLFIVSVLLKLSWNIRKLLEAAILGQFVYQQVVREIQNHVAGGVATAGGQVNHLAHLCGALAGAILVLLLRQLPEPEGQK</sequence>
<keyword evidence="4 6" id="KW-1133">Transmembrane helix</keyword>
<comment type="similarity">
    <text evidence="2">Belongs to the peptidase S54 family.</text>
</comment>
<dbReference type="Pfam" id="PF01694">
    <property type="entry name" value="Rhomboid"/>
    <property type="match status" value="1"/>
</dbReference>
<reference evidence="8" key="1">
    <citation type="submission" date="2020-12" db="EMBL/GenBank/DDBJ databases">
        <authorList>
            <person name="Iha C."/>
        </authorList>
    </citation>
    <scope>NUCLEOTIDE SEQUENCE</scope>
</reference>
<dbReference type="AlphaFoldDB" id="A0A8S1JAR8"/>
<evidence type="ECO:0000256" key="1">
    <source>
        <dbReference type="ARBA" id="ARBA00004141"/>
    </source>
</evidence>
<dbReference type="InterPro" id="IPR022764">
    <property type="entry name" value="Peptidase_S54_rhomboid_dom"/>
</dbReference>
<evidence type="ECO:0000256" key="4">
    <source>
        <dbReference type="ARBA" id="ARBA00022989"/>
    </source>
</evidence>
<dbReference type="PANTHER" id="PTHR43066">
    <property type="entry name" value="RHOMBOID-RELATED PROTEIN"/>
    <property type="match status" value="1"/>
</dbReference>
<gene>
    <name evidence="8" type="ORF">OSTQU699_LOCUS7870</name>
</gene>
<organism evidence="8 9">
    <name type="scientific">Ostreobium quekettii</name>
    <dbReference type="NCBI Taxonomy" id="121088"/>
    <lineage>
        <taxon>Eukaryota</taxon>
        <taxon>Viridiplantae</taxon>
        <taxon>Chlorophyta</taxon>
        <taxon>core chlorophytes</taxon>
        <taxon>Ulvophyceae</taxon>
        <taxon>TCBD clade</taxon>
        <taxon>Bryopsidales</taxon>
        <taxon>Ostreobineae</taxon>
        <taxon>Ostreobiaceae</taxon>
        <taxon>Ostreobium</taxon>
    </lineage>
</organism>
<dbReference type="GO" id="GO:0004252">
    <property type="term" value="F:serine-type endopeptidase activity"/>
    <property type="evidence" value="ECO:0007669"/>
    <property type="project" value="InterPro"/>
</dbReference>
<evidence type="ECO:0000259" key="7">
    <source>
        <dbReference type="Pfam" id="PF01694"/>
    </source>
</evidence>
<dbReference type="SUPFAM" id="SSF144091">
    <property type="entry name" value="Rhomboid-like"/>
    <property type="match status" value="1"/>
</dbReference>
<comment type="caution">
    <text evidence="8">The sequence shown here is derived from an EMBL/GenBank/DDBJ whole genome shotgun (WGS) entry which is preliminary data.</text>
</comment>
<keyword evidence="9" id="KW-1185">Reference proteome</keyword>